<dbReference type="eggNOG" id="COG1653">
    <property type="taxonomic scope" value="Bacteria"/>
</dbReference>
<dbReference type="PROSITE" id="PS51257">
    <property type="entry name" value="PROKAR_LIPOPROTEIN"/>
    <property type="match status" value="1"/>
</dbReference>
<dbReference type="Proteomes" id="UP000017081">
    <property type="component" value="Unassembled WGS sequence"/>
</dbReference>
<dbReference type="STRING" id="1319815.HMPREF0202_01851"/>
<name>U7V9T4_9FUSO</name>
<dbReference type="SUPFAM" id="SSF53850">
    <property type="entry name" value="Periplasmic binding protein-like II"/>
    <property type="match status" value="1"/>
</dbReference>
<dbReference type="InterPro" id="IPR006059">
    <property type="entry name" value="SBP"/>
</dbReference>
<sequence length="422" mass="47422">MRFFKGLSILTLLLVLFGCGEKEKENVLKVWAWDPNFNIKSIELAKESYNKKNPDNQVELEVVEMSRLDLEQKLITVLSTGDKSTYPDILLLGDRNAPMILNTYNEAFTELQDIINYDNFAQYKVGGMTIKDKIYGVPFDTGVTGIYYRKDILEKAGYTEKDLENITWNKFVEIGKNVKEKTNIDMITFVPNEMTTFETILQSQGSNYFKKDGSINLIGNEAAKESLIVIKNMLDNKIVKQAIDWTTFIGAVNGGTAASSVSGSWFTATVMSVPEQSGLWRIAPTPRTDNGFGLNSSNEGGASWYVMNTNKKNLAKKFLSETLGSDIELYQTLLKEAGVVGTYIPAGEGEVYATGVEFFGGQKIYQDFIKWMSLVPNVEYGRYYGEVSSNIMMLLPDYYSGKISEDELLEKAQEKTQQLISK</sequence>
<accession>U7V9T4</accession>
<dbReference type="PANTHER" id="PTHR43649:SF32">
    <property type="entry name" value="SUGAR BINDING SECRETED PROTEIN"/>
    <property type="match status" value="1"/>
</dbReference>
<dbReference type="InterPro" id="IPR050490">
    <property type="entry name" value="Bact_solute-bd_prot1"/>
</dbReference>
<reference evidence="1 2" key="1">
    <citation type="submission" date="2013-08" db="EMBL/GenBank/DDBJ databases">
        <authorList>
            <person name="Weinstock G."/>
            <person name="Sodergren E."/>
            <person name="Wylie T."/>
            <person name="Fulton L."/>
            <person name="Fulton R."/>
            <person name="Fronick C."/>
            <person name="O'Laughlin M."/>
            <person name="Godfrey J."/>
            <person name="Miner T."/>
            <person name="Herter B."/>
            <person name="Appelbaum E."/>
            <person name="Cordes M."/>
            <person name="Lek S."/>
            <person name="Wollam A."/>
            <person name="Pepin K.H."/>
            <person name="Palsikar V.B."/>
            <person name="Mitreva M."/>
            <person name="Wilson R.K."/>
        </authorList>
    </citation>
    <scope>NUCLEOTIDE SEQUENCE [LARGE SCALE GENOMIC DNA]</scope>
    <source>
        <strain evidence="1 2">ATCC BAA-474</strain>
    </source>
</reference>
<evidence type="ECO:0000313" key="1">
    <source>
        <dbReference type="EMBL" id="ERT68246.1"/>
    </source>
</evidence>
<organism evidence="1 2">
    <name type="scientific">Cetobacterium somerae ATCC BAA-474</name>
    <dbReference type="NCBI Taxonomy" id="1319815"/>
    <lineage>
        <taxon>Bacteria</taxon>
        <taxon>Fusobacteriati</taxon>
        <taxon>Fusobacteriota</taxon>
        <taxon>Fusobacteriia</taxon>
        <taxon>Fusobacteriales</taxon>
        <taxon>Fusobacteriaceae</taxon>
        <taxon>Cetobacterium</taxon>
    </lineage>
</organism>
<protein>
    <recommendedName>
        <fullName evidence="3">Lactose-binding protein</fullName>
    </recommendedName>
</protein>
<proteinExistence type="predicted"/>
<dbReference type="Gene3D" id="3.40.190.10">
    <property type="entry name" value="Periplasmic binding protein-like II"/>
    <property type="match status" value="1"/>
</dbReference>
<dbReference type="PANTHER" id="PTHR43649">
    <property type="entry name" value="ARABINOSE-BINDING PROTEIN-RELATED"/>
    <property type="match status" value="1"/>
</dbReference>
<keyword evidence="2" id="KW-1185">Reference proteome</keyword>
<evidence type="ECO:0000313" key="2">
    <source>
        <dbReference type="Proteomes" id="UP000017081"/>
    </source>
</evidence>
<dbReference type="HOGENOM" id="CLU_031285_2_4_0"/>
<dbReference type="EMBL" id="AXZF01000073">
    <property type="protein sequence ID" value="ERT68246.1"/>
    <property type="molecule type" value="Genomic_DNA"/>
</dbReference>
<evidence type="ECO:0008006" key="3">
    <source>
        <dbReference type="Google" id="ProtNLM"/>
    </source>
</evidence>
<dbReference type="RefSeq" id="WP_023051387.1">
    <property type="nucleotide sequence ID" value="NZ_CP173070.2"/>
</dbReference>
<gene>
    <name evidence="1" type="ORF">HMPREF0202_01851</name>
</gene>
<dbReference type="AlphaFoldDB" id="U7V9T4"/>
<dbReference type="Pfam" id="PF01547">
    <property type="entry name" value="SBP_bac_1"/>
    <property type="match status" value="1"/>
</dbReference>
<comment type="caution">
    <text evidence="1">The sequence shown here is derived from an EMBL/GenBank/DDBJ whole genome shotgun (WGS) entry which is preliminary data.</text>
</comment>